<evidence type="ECO:0000313" key="3">
    <source>
        <dbReference type="Proteomes" id="UP000324222"/>
    </source>
</evidence>
<gene>
    <name evidence="2" type="ORF">E2C01_038499</name>
</gene>
<reference evidence="2 3" key="1">
    <citation type="submission" date="2019-05" db="EMBL/GenBank/DDBJ databases">
        <title>Another draft genome of Portunus trituberculatus and its Hox gene families provides insights of decapod evolution.</title>
        <authorList>
            <person name="Jeong J.-H."/>
            <person name="Song I."/>
            <person name="Kim S."/>
            <person name="Choi T."/>
            <person name="Kim D."/>
            <person name="Ryu S."/>
            <person name="Kim W."/>
        </authorList>
    </citation>
    <scope>NUCLEOTIDE SEQUENCE [LARGE SCALE GENOMIC DNA]</scope>
    <source>
        <tissue evidence="2">Muscle</tissue>
    </source>
</reference>
<protein>
    <submittedName>
        <fullName evidence="2">Uncharacterized protein</fullName>
    </submittedName>
</protein>
<dbReference type="Proteomes" id="UP000324222">
    <property type="component" value="Unassembled WGS sequence"/>
</dbReference>
<proteinExistence type="predicted"/>
<keyword evidence="3" id="KW-1185">Reference proteome</keyword>
<dbReference type="AlphaFoldDB" id="A0A5B7FI37"/>
<evidence type="ECO:0000256" key="1">
    <source>
        <dbReference type="SAM" id="MobiDB-lite"/>
    </source>
</evidence>
<organism evidence="2 3">
    <name type="scientific">Portunus trituberculatus</name>
    <name type="common">Swimming crab</name>
    <name type="synonym">Neptunus trituberculatus</name>
    <dbReference type="NCBI Taxonomy" id="210409"/>
    <lineage>
        <taxon>Eukaryota</taxon>
        <taxon>Metazoa</taxon>
        <taxon>Ecdysozoa</taxon>
        <taxon>Arthropoda</taxon>
        <taxon>Crustacea</taxon>
        <taxon>Multicrustacea</taxon>
        <taxon>Malacostraca</taxon>
        <taxon>Eumalacostraca</taxon>
        <taxon>Eucarida</taxon>
        <taxon>Decapoda</taxon>
        <taxon>Pleocyemata</taxon>
        <taxon>Brachyura</taxon>
        <taxon>Eubrachyura</taxon>
        <taxon>Portunoidea</taxon>
        <taxon>Portunidae</taxon>
        <taxon>Portuninae</taxon>
        <taxon>Portunus</taxon>
    </lineage>
</organism>
<dbReference type="EMBL" id="VSRR010006452">
    <property type="protein sequence ID" value="MPC44819.1"/>
    <property type="molecule type" value="Genomic_DNA"/>
</dbReference>
<feature type="region of interest" description="Disordered" evidence="1">
    <location>
        <begin position="1"/>
        <end position="25"/>
    </location>
</feature>
<evidence type="ECO:0000313" key="2">
    <source>
        <dbReference type="EMBL" id="MPC44819.1"/>
    </source>
</evidence>
<accession>A0A5B7FI37</accession>
<name>A0A5B7FI37_PORTR</name>
<comment type="caution">
    <text evidence="2">The sequence shown here is derived from an EMBL/GenBank/DDBJ whole genome shotgun (WGS) entry which is preliminary data.</text>
</comment>
<sequence length="62" mass="6906">MTQRHSKEPRRRGEAEVTRHGGASAILRPEALKNVTGSSSTAMKRQLLHTQPAIHQRIVLPL</sequence>